<dbReference type="GO" id="GO:0005886">
    <property type="term" value="C:plasma membrane"/>
    <property type="evidence" value="ECO:0007669"/>
    <property type="project" value="UniProtKB-SubCell"/>
</dbReference>
<feature type="transmembrane region" description="Helical" evidence="1">
    <location>
        <begin position="251"/>
        <end position="269"/>
    </location>
</feature>
<sequence length="275" mass="28611">MAEFGRLRRWPAFWIILGSWILMNVTFAYIFTYLAYTSGDADSRMSDGLPPQLLLQQMAPSAVPETFTQGMALFGGALVLILGALTLGSGYGWGTWKTVLTQGPSRMSTIGGSLIALATVVVSLVCVAFAVDLVAASTIAAVESQPITMPGAAETAHGILAGVAILGMWVLAGALIGTLARGPALAVGLGLVWVLVVENLLRGVASIFDPIRLLTDHLPGTAAGSLAGAMRSVEAGDTPGVLDILSRSESLVALGAYAVIFAVATLWLVRRRDLS</sequence>
<feature type="transmembrane region" description="Helical" evidence="1">
    <location>
        <begin position="114"/>
        <end position="136"/>
    </location>
</feature>
<gene>
    <name evidence="2" type="ORF">HGA10_19520</name>
</gene>
<accession>A0A846W9G9</accession>
<dbReference type="EMBL" id="JAAXOM010000005">
    <property type="protein sequence ID" value="NKX89483.1"/>
    <property type="molecule type" value="Genomic_DNA"/>
</dbReference>
<protein>
    <submittedName>
        <fullName evidence="2">ABC transporter permease subunit</fullName>
    </submittedName>
</protein>
<comment type="caution">
    <text evidence="2">The sequence shown here is derived from an EMBL/GenBank/DDBJ whole genome shotgun (WGS) entry which is preliminary data.</text>
</comment>
<feature type="transmembrane region" description="Helical" evidence="1">
    <location>
        <begin position="71"/>
        <end position="93"/>
    </location>
</feature>
<dbReference type="Pfam" id="PF12679">
    <property type="entry name" value="ABC2_membrane_2"/>
    <property type="match status" value="1"/>
</dbReference>
<proteinExistence type="predicted"/>
<reference evidence="2 3" key="1">
    <citation type="submission" date="2020-04" db="EMBL/GenBank/DDBJ databases">
        <title>MicrobeNet Type strains.</title>
        <authorList>
            <person name="Nicholson A.C."/>
        </authorList>
    </citation>
    <scope>NUCLEOTIDE SEQUENCE [LARGE SCALE GENOMIC DNA]</scope>
    <source>
        <strain evidence="2 3">DSM 44960</strain>
    </source>
</reference>
<feature type="transmembrane region" description="Helical" evidence="1">
    <location>
        <begin position="184"/>
        <end position="208"/>
    </location>
</feature>
<keyword evidence="1" id="KW-1133">Transmembrane helix</keyword>
<dbReference type="Proteomes" id="UP000572007">
    <property type="component" value="Unassembled WGS sequence"/>
</dbReference>
<keyword evidence="1" id="KW-0812">Transmembrane</keyword>
<name>A0A846W9G9_9NOCA</name>
<evidence type="ECO:0000313" key="3">
    <source>
        <dbReference type="Proteomes" id="UP000572007"/>
    </source>
</evidence>
<dbReference type="AlphaFoldDB" id="A0A846W9G9"/>
<organism evidence="2 3">
    <name type="scientific">Nocardia coubleae</name>
    <dbReference type="NCBI Taxonomy" id="356147"/>
    <lineage>
        <taxon>Bacteria</taxon>
        <taxon>Bacillati</taxon>
        <taxon>Actinomycetota</taxon>
        <taxon>Actinomycetes</taxon>
        <taxon>Mycobacteriales</taxon>
        <taxon>Nocardiaceae</taxon>
        <taxon>Nocardia</taxon>
    </lineage>
</organism>
<dbReference type="GO" id="GO:0140359">
    <property type="term" value="F:ABC-type transporter activity"/>
    <property type="evidence" value="ECO:0007669"/>
    <property type="project" value="InterPro"/>
</dbReference>
<keyword evidence="3" id="KW-1185">Reference proteome</keyword>
<evidence type="ECO:0000313" key="2">
    <source>
        <dbReference type="EMBL" id="NKX89483.1"/>
    </source>
</evidence>
<feature type="transmembrane region" description="Helical" evidence="1">
    <location>
        <begin position="156"/>
        <end position="177"/>
    </location>
</feature>
<evidence type="ECO:0000256" key="1">
    <source>
        <dbReference type="SAM" id="Phobius"/>
    </source>
</evidence>
<feature type="transmembrane region" description="Helical" evidence="1">
    <location>
        <begin position="12"/>
        <end position="36"/>
    </location>
</feature>
<keyword evidence="1" id="KW-0472">Membrane</keyword>